<dbReference type="InterPro" id="IPR036390">
    <property type="entry name" value="WH_DNA-bd_sf"/>
</dbReference>
<dbReference type="EMBL" id="JAAVJF010000005">
    <property type="protein sequence ID" value="NYR16344.1"/>
    <property type="molecule type" value="Genomic_DNA"/>
</dbReference>
<dbReference type="Pfam" id="PF03444">
    <property type="entry name" value="WHD_HrcA"/>
    <property type="match status" value="1"/>
</dbReference>
<dbReference type="Pfam" id="PF00571">
    <property type="entry name" value="CBS"/>
    <property type="match status" value="2"/>
</dbReference>
<gene>
    <name evidence="4" type="ORF">HC235_10460</name>
</gene>
<dbReference type="Gene3D" id="3.10.580.10">
    <property type="entry name" value="CBS-domain"/>
    <property type="match status" value="2"/>
</dbReference>
<dbReference type="InterPro" id="IPR051257">
    <property type="entry name" value="Diverse_CBS-Domain"/>
</dbReference>
<dbReference type="PROSITE" id="PS51371">
    <property type="entry name" value="CBS"/>
    <property type="match status" value="2"/>
</dbReference>
<evidence type="ECO:0000313" key="5">
    <source>
        <dbReference type="Proteomes" id="UP000554766"/>
    </source>
</evidence>
<dbReference type="AlphaFoldDB" id="A0A7L4PCL9"/>
<dbReference type="GO" id="GO:0006355">
    <property type="term" value="P:regulation of DNA-templated transcription"/>
    <property type="evidence" value="ECO:0007669"/>
    <property type="project" value="InterPro"/>
</dbReference>
<dbReference type="PIRSF" id="PIRSF005063">
    <property type="entry name" value="UCP005063_CBS_MJ1232"/>
    <property type="match status" value="1"/>
</dbReference>
<dbReference type="RefSeq" id="WP_179790686.1">
    <property type="nucleotide sequence ID" value="NZ_JAAVJF010000005.1"/>
</dbReference>
<sequence length="286" mass="31301">MSHLADPVYNVLKTLVELYNKENAPIKSRDIANSLKIHEGYVRNMLSILKSMGLVVSKAGPHGGYVPTTKALDVLSRQTFSVPIVSMGNVIGYALDVTIIGLLSERPYASMRVVGDLSGYMEKEVRVGPLPSGVVIVGKIIKAELESLVEISSIVSLPRASVKSIMTPNPVTARPEDSVEEYVKYFVEKRFRGIPVVDEQTKPVGLLMASKVMEALANCILKAKVRDLMARNPPTIHEDEDLHEAVRLMISSGIGRLLVVDSEDRLVGIVTRTDILSKIATLEQLV</sequence>
<dbReference type="GO" id="GO:0003677">
    <property type="term" value="F:DNA binding"/>
    <property type="evidence" value="ECO:0007669"/>
    <property type="project" value="InterPro"/>
</dbReference>
<dbReference type="SUPFAM" id="SSF46785">
    <property type="entry name" value="Winged helix' DNA-binding domain"/>
    <property type="match status" value="1"/>
</dbReference>
<dbReference type="Proteomes" id="UP000554766">
    <property type="component" value="Unassembled WGS sequence"/>
</dbReference>
<dbReference type="InterPro" id="IPR046342">
    <property type="entry name" value="CBS_dom_sf"/>
</dbReference>
<evidence type="ECO:0000256" key="1">
    <source>
        <dbReference type="ARBA" id="ARBA00023122"/>
    </source>
</evidence>
<feature type="domain" description="CBS" evidence="3">
    <location>
        <begin position="229"/>
        <end position="285"/>
    </location>
</feature>
<keyword evidence="5" id="KW-1185">Reference proteome</keyword>
<keyword evidence="1 2" id="KW-0129">CBS domain</keyword>
<proteinExistence type="predicted"/>
<dbReference type="InterPro" id="IPR005104">
    <property type="entry name" value="WHTH_HrcA_DNA-bd"/>
</dbReference>
<dbReference type="InterPro" id="IPR036388">
    <property type="entry name" value="WH-like_DNA-bd_sf"/>
</dbReference>
<name>A0A7L4PCL9_9CREN</name>
<dbReference type="InterPro" id="IPR000644">
    <property type="entry name" value="CBS_dom"/>
</dbReference>
<dbReference type="SUPFAM" id="SSF54631">
    <property type="entry name" value="CBS-domain pair"/>
    <property type="match status" value="1"/>
</dbReference>
<dbReference type="Gene3D" id="1.10.10.10">
    <property type="entry name" value="Winged helix-like DNA-binding domain superfamily/Winged helix DNA-binding domain"/>
    <property type="match status" value="1"/>
</dbReference>
<dbReference type="SMART" id="SM00116">
    <property type="entry name" value="CBS"/>
    <property type="match status" value="2"/>
</dbReference>
<reference evidence="4 5" key="1">
    <citation type="journal article" date="2020" name="Nat. Commun.">
        <title>The structures of two archaeal type IV pili illuminate evolutionary relationships.</title>
        <authorList>
            <person name="Wang F."/>
            <person name="Baquero D.P."/>
            <person name="Su Z."/>
            <person name="Beltran L.C."/>
            <person name="Prangishvili D."/>
            <person name="Krupovic M."/>
            <person name="Egelman E.H."/>
        </authorList>
    </citation>
    <scope>NUCLEOTIDE SEQUENCE [LARGE SCALE GENOMIC DNA]</scope>
    <source>
        <strain evidence="4 5">2GA</strain>
    </source>
</reference>
<dbReference type="PANTHER" id="PTHR43080">
    <property type="entry name" value="CBS DOMAIN-CONTAINING PROTEIN CBSX3, MITOCHONDRIAL"/>
    <property type="match status" value="1"/>
</dbReference>
<comment type="caution">
    <text evidence="4">The sequence shown here is derived from an EMBL/GenBank/DDBJ whole genome shotgun (WGS) entry which is preliminary data.</text>
</comment>
<organism evidence="4 5">
    <name type="scientific">Pyrobaculum arsenaticum</name>
    <dbReference type="NCBI Taxonomy" id="121277"/>
    <lineage>
        <taxon>Archaea</taxon>
        <taxon>Thermoproteota</taxon>
        <taxon>Thermoprotei</taxon>
        <taxon>Thermoproteales</taxon>
        <taxon>Thermoproteaceae</taxon>
        <taxon>Pyrobaculum</taxon>
    </lineage>
</organism>
<dbReference type="CDD" id="cd02205">
    <property type="entry name" value="CBS_pair_SF"/>
    <property type="match status" value="1"/>
</dbReference>
<feature type="domain" description="CBS" evidence="3">
    <location>
        <begin position="166"/>
        <end position="228"/>
    </location>
</feature>
<accession>A0A7L4PCL9</accession>
<evidence type="ECO:0000256" key="2">
    <source>
        <dbReference type="PROSITE-ProRule" id="PRU00703"/>
    </source>
</evidence>
<dbReference type="PANTHER" id="PTHR43080:SF2">
    <property type="entry name" value="CBS DOMAIN-CONTAINING PROTEIN"/>
    <property type="match status" value="1"/>
</dbReference>
<evidence type="ECO:0000313" key="4">
    <source>
        <dbReference type="EMBL" id="NYR16344.1"/>
    </source>
</evidence>
<evidence type="ECO:0000259" key="3">
    <source>
        <dbReference type="PROSITE" id="PS51371"/>
    </source>
</evidence>
<protein>
    <submittedName>
        <fullName evidence="4">CBS domain-containing protein</fullName>
    </submittedName>
</protein>
<dbReference type="InterPro" id="IPR016436">
    <property type="entry name" value="UCP005063_CBS"/>
</dbReference>